<dbReference type="Pfam" id="PF14420">
    <property type="entry name" value="Clr5"/>
    <property type="match status" value="1"/>
</dbReference>
<reference evidence="3" key="1">
    <citation type="submission" date="2019-04" db="EMBL/GenBank/DDBJ databases">
        <title>Friends and foes A comparative genomics studyof 23 Aspergillus species from section Flavi.</title>
        <authorList>
            <consortium name="DOE Joint Genome Institute"/>
            <person name="Kjaerbolling I."/>
            <person name="Vesth T."/>
            <person name="Frisvad J.C."/>
            <person name="Nybo J.L."/>
            <person name="Theobald S."/>
            <person name="Kildgaard S."/>
            <person name="Isbrandt T."/>
            <person name="Kuo A."/>
            <person name="Sato A."/>
            <person name="Lyhne E.K."/>
            <person name="Kogle M.E."/>
            <person name="Wiebenga A."/>
            <person name="Kun R.S."/>
            <person name="Lubbers R.J."/>
            <person name="Makela M.R."/>
            <person name="Barry K."/>
            <person name="Chovatia M."/>
            <person name="Clum A."/>
            <person name="Daum C."/>
            <person name="Haridas S."/>
            <person name="He G."/>
            <person name="LaButti K."/>
            <person name="Lipzen A."/>
            <person name="Mondo S."/>
            <person name="Riley R."/>
            <person name="Salamov A."/>
            <person name="Simmons B.A."/>
            <person name="Magnuson J.K."/>
            <person name="Henrissat B."/>
            <person name="Mortensen U.H."/>
            <person name="Larsen T.O."/>
            <person name="Devries R.P."/>
            <person name="Grigoriev I.V."/>
            <person name="Machida M."/>
            <person name="Baker S.E."/>
            <person name="Andersen M.R."/>
        </authorList>
    </citation>
    <scope>NUCLEOTIDE SEQUENCE [LARGE SCALE GENOMIC DNA]</scope>
    <source>
        <strain evidence="3">IBT 14317</strain>
    </source>
</reference>
<dbReference type="InterPro" id="IPR025676">
    <property type="entry name" value="Clr5_dom"/>
</dbReference>
<feature type="domain" description="Clr5" evidence="2">
    <location>
        <begin position="7"/>
        <end position="58"/>
    </location>
</feature>
<sequence>MKGSISSEMWEGKKSLIIKLYRDEGWPLKHVIKRVRTECFDPSESQLRSRLKKWRIGKTSRRPSLVPRRRFSQAMDRGNGPAKAIPLGYAGEIISRGTQPPDIPSLAVEETQDPVHQVFSSHDIPYSYTVHNPTHPKDTQNSMFSTTYDPGIDAAYWHTEDPWTTTTHLSSTEGMAQTSTSLPCYGYGQNAAVGVYPAVSGSALSSTSISTGSTTPVLSSLGVDS</sequence>
<dbReference type="OrthoDB" id="5308957at2759"/>
<accession>A0A5N7CI71</accession>
<dbReference type="EMBL" id="ML735227">
    <property type="protein sequence ID" value="KAE8393861.1"/>
    <property type="molecule type" value="Genomic_DNA"/>
</dbReference>
<organism evidence="3">
    <name type="scientific">Petromyces alliaceus</name>
    <name type="common">Aspergillus alliaceus</name>
    <dbReference type="NCBI Taxonomy" id="209559"/>
    <lineage>
        <taxon>Eukaryota</taxon>
        <taxon>Fungi</taxon>
        <taxon>Dikarya</taxon>
        <taxon>Ascomycota</taxon>
        <taxon>Pezizomycotina</taxon>
        <taxon>Eurotiomycetes</taxon>
        <taxon>Eurotiomycetidae</taxon>
        <taxon>Eurotiales</taxon>
        <taxon>Aspergillaceae</taxon>
        <taxon>Aspergillus</taxon>
        <taxon>Aspergillus subgen. Circumdati</taxon>
    </lineage>
</organism>
<protein>
    <recommendedName>
        <fullName evidence="2">Clr5 domain-containing protein</fullName>
    </recommendedName>
</protein>
<evidence type="ECO:0000256" key="1">
    <source>
        <dbReference type="SAM" id="MobiDB-lite"/>
    </source>
</evidence>
<dbReference type="AlphaFoldDB" id="A0A5N7CI71"/>
<evidence type="ECO:0000259" key="2">
    <source>
        <dbReference type="Pfam" id="PF14420"/>
    </source>
</evidence>
<feature type="compositionally biased region" description="Low complexity" evidence="1">
    <location>
        <begin position="206"/>
        <end position="215"/>
    </location>
</feature>
<name>A0A5N7CI71_PETAA</name>
<proteinExistence type="predicted"/>
<dbReference type="Proteomes" id="UP000326877">
    <property type="component" value="Unassembled WGS sequence"/>
</dbReference>
<evidence type="ECO:0000313" key="3">
    <source>
        <dbReference type="EMBL" id="KAE8393861.1"/>
    </source>
</evidence>
<feature type="region of interest" description="Disordered" evidence="1">
    <location>
        <begin position="206"/>
        <end position="225"/>
    </location>
</feature>
<gene>
    <name evidence="3" type="ORF">BDV23DRAFT_29007</name>
</gene>